<organism evidence="2 3">
    <name type="scientific">Citrifermentans bemidjiense (strain ATCC BAA-1014 / DSM 16622 / JCM 12645 / Bem)</name>
    <name type="common">Geobacter bemidjiensis</name>
    <dbReference type="NCBI Taxonomy" id="404380"/>
    <lineage>
        <taxon>Bacteria</taxon>
        <taxon>Pseudomonadati</taxon>
        <taxon>Thermodesulfobacteriota</taxon>
        <taxon>Desulfuromonadia</taxon>
        <taxon>Geobacterales</taxon>
        <taxon>Geobacteraceae</taxon>
        <taxon>Citrifermentans</taxon>
    </lineage>
</organism>
<evidence type="ECO:0008006" key="4">
    <source>
        <dbReference type="Google" id="ProtNLM"/>
    </source>
</evidence>
<sequence length="470" mass="53297">MRATVLMSLFFLLLLSKVALADSYLPLDSRLYGDLRFLEANGGITTAQLSTLPISRREAARLTSEAIHNVAADDSFRVQAALARLKREFRRELEGDTSPEFVMDTVDLQYMYSDDKGFFWQKNRDGVEVRGGHNLFLNATGRFDSKYVGAVVRPEADLYEADAGLRLKKAYLLANLGREEFVLGKESQWWGTGINGSPLLSNNADPLTIFKISNSVPYFPFGIGVRGSFFISRLEEERTDVDRPILYGLRLDLKPFPWLELGLAKTALLGGEGRNAGIRTFGNSLLGRGENEEGEAGDQRAGLDAKVVIPWRVQPITLSVEMTGEDQRNNFPEKWFGVYGIYLPRVLSLERLEVSAEYADNVDATYKGFWYTHHIYSQGYTYHGRIIGHYIGGDARDLFLRGQYHFDPLILSLSYENLRKGYPERFRWESFEASALTELSNQTDLTISAGYAREAEKNFIMRIGLRHYFM</sequence>
<dbReference type="AlphaFoldDB" id="B5E9B2"/>
<protein>
    <recommendedName>
        <fullName evidence="4">Capsule assembly Wzi family protein</fullName>
    </recommendedName>
</protein>
<dbReference type="KEGG" id="gbm:Gbem_1636"/>
<accession>B5E9B2</accession>
<dbReference type="HOGENOM" id="CLU_033718_0_0_7"/>
<gene>
    <name evidence="2" type="ordered locus">Gbem_1636</name>
</gene>
<evidence type="ECO:0000313" key="3">
    <source>
        <dbReference type="Proteomes" id="UP000008825"/>
    </source>
</evidence>
<dbReference type="STRING" id="404380.Gbem_1636"/>
<dbReference type="InterPro" id="IPR026950">
    <property type="entry name" value="Caps_assemb_Wzi"/>
</dbReference>
<evidence type="ECO:0000313" key="2">
    <source>
        <dbReference type="EMBL" id="ACH38654.1"/>
    </source>
</evidence>
<reference evidence="2 3" key="1">
    <citation type="submission" date="2008-07" db="EMBL/GenBank/DDBJ databases">
        <title>Complete sequence of Geobacter bemidjiensis BEM.</title>
        <authorList>
            <consortium name="US DOE Joint Genome Institute"/>
            <person name="Lucas S."/>
            <person name="Copeland A."/>
            <person name="Lapidus A."/>
            <person name="Glavina del Rio T."/>
            <person name="Dalin E."/>
            <person name="Tice H."/>
            <person name="Bruce D."/>
            <person name="Goodwin L."/>
            <person name="Pitluck S."/>
            <person name="Kiss H."/>
            <person name="Brettin T."/>
            <person name="Detter J.C."/>
            <person name="Han C."/>
            <person name="Kuske C.R."/>
            <person name="Schmutz J."/>
            <person name="Larimer F."/>
            <person name="Land M."/>
            <person name="Hauser L."/>
            <person name="Kyrpides N."/>
            <person name="Lykidis A."/>
            <person name="Lovley D."/>
            <person name="Richardson P."/>
        </authorList>
    </citation>
    <scope>NUCLEOTIDE SEQUENCE [LARGE SCALE GENOMIC DNA]</scope>
    <source>
        <strain evidence="3">ATCC BAA-1014 / DSM 16622 / JCM 12645 / Bem</strain>
    </source>
</reference>
<dbReference type="Pfam" id="PF14052">
    <property type="entry name" value="Caps_assemb_Wzi"/>
    <property type="match status" value="1"/>
</dbReference>
<proteinExistence type="predicted"/>
<keyword evidence="3" id="KW-1185">Reference proteome</keyword>
<dbReference type="InterPro" id="IPR038636">
    <property type="entry name" value="Wzi_sf"/>
</dbReference>
<dbReference type="EMBL" id="CP001124">
    <property type="protein sequence ID" value="ACH38654.1"/>
    <property type="molecule type" value="Genomic_DNA"/>
</dbReference>
<feature type="signal peptide" evidence="1">
    <location>
        <begin position="1"/>
        <end position="21"/>
    </location>
</feature>
<dbReference type="Gene3D" id="2.40.160.130">
    <property type="entry name" value="Capsule assembly protein Wzi"/>
    <property type="match status" value="1"/>
</dbReference>
<keyword evidence="1" id="KW-0732">Signal</keyword>
<reference evidence="2 3" key="2">
    <citation type="journal article" date="2010" name="BMC Genomics">
        <title>The genome of Geobacter bemidjiensis, exemplar for the subsurface clade of Geobacter species that predominate in Fe(III)-reducing subsurface environments.</title>
        <authorList>
            <person name="Aklujkar M."/>
            <person name="Young N.D."/>
            <person name="Holmes D."/>
            <person name="Chavan M."/>
            <person name="Risso C."/>
            <person name="Kiss H.E."/>
            <person name="Han C.S."/>
            <person name="Land M.L."/>
            <person name="Lovley D.R."/>
        </authorList>
    </citation>
    <scope>NUCLEOTIDE SEQUENCE [LARGE SCALE GENOMIC DNA]</scope>
    <source>
        <strain evidence="3">ATCC BAA-1014 / DSM 16622 / JCM 12645 / Bem</strain>
    </source>
</reference>
<name>B5E9B2_CITBB</name>
<evidence type="ECO:0000256" key="1">
    <source>
        <dbReference type="SAM" id="SignalP"/>
    </source>
</evidence>
<feature type="chain" id="PRO_5002829617" description="Capsule assembly Wzi family protein" evidence="1">
    <location>
        <begin position="22"/>
        <end position="470"/>
    </location>
</feature>
<dbReference type="eggNOG" id="COG3170">
    <property type="taxonomic scope" value="Bacteria"/>
</dbReference>
<dbReference type="Proteomes" id="UP000008825">
    <property type="component" value="Chromosome"/>
</dbReference>